<dbReference type="AlphaFoldDB" id="A0A3S0Z6X8"/>
<comment type="caution">
    <text evidence="1">The sequence shown here is derived from an EMBL/GenBank/DDBJ whole genome shotgun (WGS) entry which is preliminary data.</text>
</comment>
<dbReference type="EMBL" id="RQTK01004232">
    <property type="protein sequence ID" value="RUS68391.1"/>
    <property type="molecule type" value="Genomic_DNA"/>
</dbReference>
<sequence>MEVLLGVVDGGKLVKTAVFKGDHTSYMNWFSESHYINSSWPDLKGQHTHTYSIKGDEGHGRRFFINHNYNGCSNDAGWLVVVDSLTAGSCAWEKDESFPVIKYAAAENFENWSTGNIRNAQALVMFVKYSSAESIVG</sequence>
<evidence type="ECO:0000313" key="2">
    <source>
        <dbReference type="Proteomes" id="UP000271974"/>
    </source>
</evidence>
<proteinExistence type="predicted"/>
<organism evidence="1 2">
    <name type="scientific">Elysia chlorotica</name>
    <name type="common">Eastern emerald elysia</name>
    <name type="synonym">Sea slug</name>
    <dbReference type="NCBI Taxonomy" id="188477"/>
    <lineage>
        <taxon>Eukaryota</taxon>
        <taxon>Metazoa</taxon>
        <taxon>Spiralia</taxon>
        <taxon>Lophotrochozoa</taxon>
        <taxon>Mollusca</taxon>
        <taxon>Gastropoda</taxon>
        <taxon>Heterobranchia</taxon>
        <taxon>Euthyneura</taxon>
        <taxon>Panpulmonata</taxon>
        <taxon>Sacoglossa</taxon>
        <taxon>Placobranchoidea</taxon>
        <taxon>Plakobranchidae</taxon>
        <taxon>Elysia</taxon>
    </lineage>
</organism>
<evidence type="ECO:0000313" key="1">
    <source>
        <dbReference type="EMBL" id="RUS68391.1"/>
    </source>
</evidence>
<gene>
    <name evidence="1" type="ORF">EGW08_023847</name>
</gene>
<dbReference type="OrthoDB" id="6077660at2759"/>
<protein>
    <submittedName>
        <fullName evidence="1">Uncharacterized protein</fullName>
    </submittedName>
</protein>
<keyword evidence="2" id="KW-1185">Reference proteome</keyword>
<dbReference type="Proteomes" id="UP000271974">
    <property type="component" value="Unassembled WGS sequence"/>
</dbReference>
<reference evidence="1 2" key="1">
    <citation type="submission" date="2019-01" db="EMBL/GenBank/DDBJ databases">
        <title>A draft genome assembly of the solar-powered sea slug Elysia chlorotica.</title>
        <authorList>
            <person name="Cai H."/>
            <person name="Li Q."/>
            <person name="Fang X."/>
            <person name="Li J."/>
            <person name="Curtis N.E."/>
            <person name="Altenburger A."/>
            <person name="Shibata T."/>
            <person name="Feng M."/>
            <person name="Maeda T."/>
            <person name="Schwartz J.A."/>
            <person name="Shigenobu S."/>
            <person name="Lundholm N."/>
            <person name="Nishiyama T."/>
            <person name="Yang H."/>
            <person name="Hasebe M."/>
            <person name="Li S."/>
            <person name="Pierce S.K."/>
            <person name="Wang J."/>
        </authorList>
    </citation>
    <scope>NUCLEOTIDE SEQUENCE [LARGE SCALE GENOMIC DNA]</scope>
    <source>
        <strain evidence="1">EC2010</strain>
        <tissue evidence="1">Whole organism of an adult</tissue>
    </source>
</reference>
<name>A0A3S0Z6X8_ELYCH</name>
<accession>A0A3S0Z6X8</accession>